<dbReference type="GO" id="GO:0017159">
    <property type="term" value="F:pantetheine hydrolase activity"/>
    <property type="evidence" value="ECO:0007669"/>
    <property type="project" value="TreeGrafter"/>
</dbReference>
<keyword evidence="2" id="KW-0732">Signal</keyword>
<dbReference type="InterPro" id="IPR043957">
    <property type="entry name" value="Vanin_C"/>
</dbReference>
<evidence type="ECO:0000313" key="4">
    <source>
        <dbReference type="Ensembl" id="ENSUMAP00000033882"/>
    </source>
</evidence>
<proteinExistence type="predicted"/>
<evidence type="ECO:0000256" key="2">
    <source>
        <dbReference type="SAM" id="SignalP"/>
    </source>
</evidence>
<dbReference type="Pfam" id="PF19018">
    <property type="entry name" value="Vanin_C"/>
    <property type="match status" value="1"/>
</dbReference>
<name>A0A452VJJ3_URSMA</name>
<dbReference type="PANTHER" id="PTHR10609">
    <property type="entry name" value="BIOTINIDASE-RELATED"/>
    <property type="match status" value="1"/>
</dbReference>
<protein>
    <recommendedName>
        <fullName evidence="3">Vanin C-terminal domain-containing protein</fullName>
    </recommendedName>
</protein>
<sequence>LLQLLLLLIPIINKVSLNILVWSGIYTPEAVQVYHYDMETESGQLMLSELKSWPRREPTYSAAVDWSAYARSVRPFLSEQSNFPGMIYFDELTFPELKRNTGNDSLPKRTDEVYALGAFDGLHTVGGQYYLQVKNASKCNLTNFPLFLDIVTCGESVGSAFTKFEEFSLGATLAVRYVFPQVTLRGSQLAPERPSEVGGIRDNQCHKFYDTVSQYSGSHYMLKEFFYTSSFLTTSATDYLMHFHPNLSPIDL</sequence>
<dbReference type="PANTHER" id="PTHR10609:SF4">
    <property type="entry name" value="VASCULAR NON-INFLAMMATORY MOLECULE 3"/>
    <property type="match status" value="1"/>
</dbReference>
<dbReference type="AlphaFoldDB" id="A0A452VJJ3"/>
<dbReference type="GO" id="GO:0015939">
    <property type="term" value="P:pantothenate metabolic process"/>
    <property type="evidence" value="ECO:0007669"/>
    <property type="project" value="TreeGrafter"/>
</dbReference>
<dbReference type="InterPro" id="IPR040154">
    <property type="entry name" value="Biotinidase/VNN"/>
</dbReference>
<evidence type="ECO:0000259" key="3">
    <source>
        <dbReference type="Pfam" id="PF19018"/>
    </source>
</evidence>
<accession>A0A452VJJ3</accession>
<evidence type="ECO:0000256" key="1">
    <source>
        <dbReference type="ARBA" id="ARBA00022801"/>
    </source>
</evidence>
<feature type="domain" description="Vanin C-terminal" evidence="3">
    <location>
        <begin position="108"/>
        <end position="196"/>
    </location>
</feature>
<dbReference type="GeneTree" id="ENSGT00390000013823"/>
<feature type="signal peptide" evidence="2">
    <location>
        <begin position="1"/>
        <end position="17"/>
    </location>
</feature>
<feature type="chain" id="PRO_5019398993" description="Vanin C-terminal domain-containing protein" evidence="2">
    <location>
        <begin position="18"/>
        <end position="252"/>
    </location>
</feature>
<keyword evidence="1" id="KW-0378">Hydrolase</keyword>
<reference evidence="4" key="1">
    <citation type="submission" date="2019-03" db="UniProtKB">
        <authorList>
            <consortium name="Ensembl"/>
        </authorList>
    </citation>
    <scope>IDENTIFICATION</scope>
</reference>
<organism evidence="4">
    <name type="scientific">Ursus maritimus</name>
    <name type="common">Polar bear</name>
    <name type="synonym">Thalarctos maritimus</name>
    <dbReference type="NCBI Taxonomy" id="29073"/>
    <lineage>
        <taxon>Eukaryota</taxon>
        <taxon>Metazoa</taxon>
        <taxon>Chordata</taxon>
        <taxon>Craniata</taxon>
        <taxon>Vertebrata</taxon>
        <taxon>Euteleostomi</taxon>
        <taxon>Mammalia</taxon>
        <taxon>Eutheria</taxon>
        <taxon>Laurasiatheria</taxon>
        <taxon>Carnivora</taxon>
        <taxon>Caniformia</taxon>
        <taxon>Ursidae</taxon>
        <taxon>Ursus</taxon>
    </lineage>
</organism>
<dbReference type="Ensembl" id="ENSUMAT00000040094.1">
    <property type="protein sequence ID" value="ENSUMAP00000033882.1"/>
    <property type="gene ID" value="ENSUMAG00000024417.1"/>
</dbReference>